<accession>A0ABQ7M0R1</accession>
<evidence type="ECO:0000313" key="2">
    <source>
        <dbReference type="Proteomes" id="UP000823674"/>
    </source>
</evidence>
<dbReference type="Proteomes" id="UP000823674">
    <property type="component" value="Chromosome A06"/>
</dbReference>
<comment type="caution">
    <text evidence="1">The sequence shown here is derived from an EMBL/GenBank/DDBJ whole genome shotgun (WGS) entry which is preliminary data.</text>
</comment>
<keyword evidence="2" id="KW-1185">Reference proteome</keyword>
<protein>
    <submittedName>
        <fullName evidence="1">Uncharacterized protein</fullName>
    </submittedName>
</protein>
<name>A0ABQ7M0R1_BRACM</name>
<reference evidence="1 2" key="1">
    <citation type="submission" date="2021-03" db="EMBL/GenBank/DDBJ databases">
        <authorList>
            <person name="King G.J."/>
            <person name="Bancroft I."/>
            <person name="Baten A."/>
            <person name="Bloomfield J."/>
            <person name="Borpatragohain P."/>
            <person name="He Z."/>
            <person name="Irish N."/>
            <person name="Irwin J."/>
            <person name="Liu K."/>
            <person name="Mauleon R.P."/>
            <person name="Moore J."/>
            <person name="Morris R."/>
            <person name="Ostergaard L."/>
            <person name="Wang B."/>
            <person name="Wells R."/>
        </authorList>
    </citation>
    <scope>NUCLEOTIDE SEQUENCE [LARGE SCALE GENOMIC DNA]</scope>
    <source>
        <strain evidence="1">R-o-18</strain>
        <tissue evidence="1">Leaf</tissue>
    </source>
</reference>
<dbReference type="EMBL" id="JADBGQ010000006">
    <property type="protein sequence ID" value="KAG5391556.1"/>
    <property type="molecule type" value="Genomic_DNA"/>
</dbReference>
<organism evidence="1 2">
    <name type="scientific">Brassica rapa subsp. trilocularis</name>
    <dbReference type="NCBI Taxonomy" id="1813537"/>
    <lineage>
        <taxon>Eukaryota</taxon>
        <taxon>Viridiplantae</taxon>
        <taxon>Streptophyta</taxon>
        <taxon>Embryophyta</taxon>
        <taxon>Tracheophyta</taxon>
        <taxon>Spermatophyta</taxon>
        <taxon>Magnoliopsida</taxon>
        <taxon>eudicotyledons</taxon>
        <taxon>Gunneridae</taxon>
        <taxon>Pentapetalae</taxon>
        <taxon>rosids</taxon>
        <taxon>malvids</taxon>
        <taxon>Brassicales</taxon>
        <taxon>Brassicaceae</taxon>
        <taxon>Brassiceae</taxon>
        <taxon>Brassica</taxon>
    </lineage>
</organism>
<proteinExistence type="predicted"/>
<sequence>MTPPKLHLRNNRLCGFSWGLVARVISQQIHGRTGVLIPVGGRQIISLAFTINVLKSASSSMRIGDLRGIKRQTAVAKGHWKKTCIAVDINRSYQVKYANRFVRTHC</sequence>
<gene>
    <name evidence="1" type="primary">A06g500410.1_BraROA</name>
    <name evidence="1" type="ORF">IGI04_021519</name>
</gene>
<evidence type="ECO:0000313" key="1">
    <source>
        <dbReference type="EMBL" id="KAG5391556.1"/>
    </source>
</evidence>